<sequence length="158" mass="17582">VVTVQKSDVLKLLVDITLKNEDFVVVKTPTDFSTNTQSTTTEVFLIPGIDGCGPVFKTIIPYIEYSTSVLHFKTNNINSINTILETTNQLTNHILSVLTNGKDFVMVGYSFGSLIAIEVTRRLEAKNFKGRLVLIDGAPELLRTMIKSFESDFDDANF</sequence>
<feature type="domain" description="Thioesterase" evidence="2">
    <location>
        <begin position="43"/>
        <end position="138"/>
    </location>
</feature>
<dbReference type="EC" id="3.1.2.14" evidence="1"/>
<dbReference type="STRING" id="34720.A0A151JWB9"/>
<organism evidence="3 4">
    <name type="scientific">Trachymyrmex septentrionalis</name>
    <dbReference type="NCBI Taxonomy" id="34720"/>
    <lineage>
        <taxon>Eukaryota</taxon>
        <taxon>Metazoa</taxon>
        <taxon>Ecdysozoa</taxon>
        <taxon>Arthropoda</taxon>
        <taxon>Hexapoda</taxon>
        <taxon>Insecta</taxon>
        <taxon>Pterygota</taxon>
        <taxon>Neoptera</taxon>
        <taxon>Endopterygota</taxon>
        <taxon>Hymenoptera</taxon>
        <taxon>Apocrita</taxon>
        <taxon>Aculeata</taxon>
        <taxon>Formicoidea</taxon>
        <taxon>Formicidae</taxon>
        <taxon>Myrmicinae</taxon>
        <taxon>Trachymyrmex</taxon>
    </lineage>
</organism>
<keyword evidence="4" id="KW-1185">Reference proteome</keyword>
<protein>
    <recommendedName>
        <fullName evidence="1">oleoyl-[acyl-carrier-protein] hydrolase</fullName>
        <ecNumber evidence="1">3.1.2.14</ecNumber>
    </recommendedName>
</protein>
<evidence type="ECO:0000313" key="4">
    <source>
        <dbReference type="Proteomes" id="UP000078541"/>
    </source>
</evidence>
<proteinExistence type="predicted"/>
<dbReference type="AlphaFoldDB" id="A0A151JWB9"/>
<evidence type="ECO:0000256" key="1">
    <source>
        <dbReference type="ARBA" id="ARBA00012480"/>
    </source>
</evidence>
<gene>
    <name evidence="3" type="ORF">ALC56_06969</name>
</gene>
<dbReference type="InterPro" id="IPR029058">
    <property type="entry name" value="AB_hydrolase_fold"/>
</dbReference>
<reference evidence="3 4" key="1">
    <citation type="submission" date="2016-03" db="EMBL/GenBank/DDBJ databases">
        <title>Trachymyrmex septentrionalis WGS genome.</title>
        <authorList>
            <person name="Nygaard S."/>
            <person name="Hu H."/>
            <person name="Boomsma J."/>
            <person name="Zhang G."/>
        </authorList>
    </citation>
    <scope>NUCLEOTIDE SEQUENCE [LARGE SCALE GENOMIC DNA]</scope>
    <source>
        <strain evidence="3">Tsep2-gDNA-1</strain>
        <tissue evidence="3">Whole body</tissue>
    </source>
</reference>
<dbReference type="Proteomes" id="UP000078541">
    <property type="component" value="Unassembled WGS sequence"/>
</dbReference>
<feature type="non-terminal residue" evidence="3">
    <location>
        <position position="1"/>
    </location>
</feature>
<evidence type="ECO:0000259" key="2">
    <source>
        <dbReference type="Pfam" id="PF00975"/>
    </source>
</evidence>
<accession>A0A151JWB9</accession>
<dbReference type="SUPFAM" id="SSF53474">
    <property type="entry name" value="alpha/beta-Hydrolases"/>
    <property type="match status" value="1"/>
</dbReference>
<dbReference type="GO" id="GO:0016297">
    <property type="term" value="F:fatty acyl-[ACP] hydrolase activity"/>
    <property type="evidence" value="ECO:0007669"/>
    <property type="project" value="UniProtKB-EC"/>
</dbReference>
<dbReference type="EMBL" id="KQ981649">
    <property type="protein sequence ID" value="KYN38652.1"/>
    <property type="molecule type" value="Genomic_DNA"/>
</dbReference>
<evidence type="ECO:0000313" key="3">
    <source>
        <dbReference type="EMBL" id="KYN38652.1"/>
    </source>
</evidence>
<dbReference type="Gene3D" id="3.40.50.1820">
    <property type="entry name" value="alpha/beta hydrolase"/>
    <property type="match status" value="1"/>
</dbReference>
<dbReference type="InterPro" id="IPR001031">
    <property type="entry name" value="Thioesterase"/>
</dbReference>
<name>A0A151JWB9_9HYME</name>
<dbReference type="Pfam" id="PF00975">
    <property type="entry name" value="Thioesterase"/>
    <property type="match status" value="1"/>
</dbReference>